<accession>A5B1Q1</accession>
<name>A5B1Q1_VITVI</name>
<reference evidence="2" key="1">
    <citation type="journal article" date="2007" name="PLoS ONE">
        <title>The first genome sequence of an elite grapevine cultivar (Pinot noir Vitis vinifera L.): coping with a highly heterozygous genome.</title>
        <authorList>
            <person name="Velasco R."/>
            <person name="Zharkikh A."/>
            <person name="Troggio M."/>
            <person name="Cartwright D.A."/>
            <person name="Cestaro A."/>
            <person name="Pruss D."/>
            <person name="Pindo M."/>
            <person name="FitzGerald L.M."/>
            <person name="Vezzulli S."/>
            <person name="Reid J."/>
            <person name="Malacarne G."/>
            <person name="Iliev D."/>
            <person name="Coppola G."/>
            <person name="Wardell B."/>
            <person name="Micheletti D."/>
            <person name="Macalma T."/>
            <person name="Facci M."/>
            <person name="Mitchell J.T."/>
            <person name="Perazzolli M."/>
            <person name="Eldredge G."/>
            <person name="Gatto P."/>
            <person name="Oyzerski R."/>
            <person name="Moretto M."/>
            <person name="Gutin N."/>
            <person name="Stefanini M."/>
            <person name="Chen Y."/>
            <person name="Segala C."/>
            <person name="Davenport C."/>
            <person name="Dematte L."/>
            <person name="Mraz A."/>
            <person name="Battilana J."/>
            <person name="Stormo K."/>
            <person name="Costa F."/>
            <person name="Tao Q."/>
            <person name="Si-Ammour A."/>
            <person name="Harkins T."/>
            <person name="Lackey A."/>
            <person name="Perbost C."/>
            <person name="Taillon B."/>
            <person name="Stella A."/>
            <person name="Solovyev V."/>
            <person name="Fawcett J.A."/>
            <person name="Sterck L."/>
            <person name="Vandepoele K."/>
            <person name="Grando S.M."/>
            <person name="Toppo S."/>
            <person name="Moser C."/>
            <person name="Lanchbury J."/>
            <person name="Bogden R."/>
            <person name="Skolnick M."/>
            <person name="Sgaramella V."/>
            <person name="Bhatnagar S.K."/>
            <person name="Fontana P."/>
            <person name="Gutin A."/>
            <person name="Van de Peer Y."/>
            <person name="Salamini F."/>
            <person name="Viola R."/>
        </authorList>
    </citation>
    <scope>NUCLEOTIDE SEQUENCE</scope>
</reference>
<dbReference type="EMBL" id="AM443550">
    <property type="protein sequence ID" value="CAN82771.1"/>
    <property type="molecule type" value="Genomic_DNA"/>
</dbReference>
<dbReference type="ExpressionAtlas" id="A5B1Q1">
    <property type="expression patterns" value="baseline"/>
</dbReference>
<dbReference type="AlphaFoldDB" id="A5B1Q1"/>
<protein>
    <recommendedName>
        <fullName evidence="1">Coiled-coil SMC6 And NSE5 INteracting (CANIN) domain-containing protein</fullName>
    </recommendedName>
</protein>
<feature type="domain" description="Coiled-coil SMC6 And NSE5 INteracting (CANIN)" evidence="1">
    <location>
        <begin position="67"/>
        <end position="418"/>
    </location>
</feature>
<evidence type="ECO:0000259" key="1">
    <source>
        <dbReference type="Pfam" id="PF14816"/>
    </source>
</evidence>
<gene>
    <name evidence="2" type="ORF">VITISV_011743</name>
</gene>
<dbReference type="PANTHER" id="PTHR37212">
    <property type="entry name" value="ACTIN PROTEIN 2/3 COMPLEX SUBUNIT-LIKE PROTEIN"/>
    <property type="match status" value="1"/>
</dbReference>
<sequence>MIDMDGPLDFESEDPLLSSSTPKKKSFNYLVCWNSLKLRYLFLALGRRKVIGLDDLLTDYYKEKSRLVERESKRAKASKCYNSDEDDDVSKETAFFETIDECQQQMKEISSEDEISYWGMQVFGNQKTPQPVTFPELRSCEILNSFMNNELNSSVELCAEKGEAFLEGLIVNGWLSKLVFMCGHVEKSIAMWTFNLMLYSSKEELRTSACDFWCSILSKTEVDLPFAKIDWFPSYSDLKRALEIYGFLPNFSSNRELLNTEIPELSYTYSHRFCHLHSWTVLLQHPQNCLLDSDTGGPPQNIRAWMKFMAICCQVRSKHSIFSTSEAEELIEVVICLFLDRQLQGLSMLFYECMLSVISFFTEKEWHYSCEKVAKSLACRVPQDLNCLRIVECISGVNTRSKCLRSAVAFQILVNCFDNKLHVHVSNCSPQVTDAEEILKFLISINVKDRSCDLFKMYIYLVLTENWLYSNPLLEDKPVINEMWSLYLRNCSCQITNTDLRTYASKVLH</sequence>
<evidence type="ECO:0000313" key="2">
    <source>
        <dbReference type="EMBL" id="CAN82771.1"/>
    </source>
</evidence>
<dbReference type="InterPro" id="IPR044276">
    <property type="entry name" value="CANIN_dom"/>
</dbReference>
<proteinExistence type="predicted"/>
<organism evidence="2">
    <name type="scientific">Vitis vinifera</name>
    <name type="common">Grape</name>
    <dbReference type="NCBI Taxonomy" id="29760"/>
    <lineage>
        <taxon>Eukaryota</taxon>
        <taxon>Viridiplantae</taxon>
        <taxon>Streptophyta</taxon>
        <taxon>Embryophyta</taxon>
        <taxon>Tracheophyta</taxon>
        <taxon>Spermatophyta</taxon>
        <taxon>Magnoliopsida</taxon>
        <taxon>eudicotyledons</taxon>
        <taxon>Gunneridae</taxon>
        <taxon>Pentapetalae</taxon>
        <taxon>rosids</taxon>
        <taxon>Vitales</taxon>
        <taxon>Vitaceae</taxon>
        <taxon>Viteae</taxon>
        <taxon>Vitis</taxon>
    </lineage>
</organism>
<dbReference type="Pfam" id="PF14816">
    <property type="entry name" value="CANIN"/>
    <property type="match status" value="1"/>
</dbReference>
<dbReference type="PANTHER" id="PTHR37212:SF2">
    <property type="entry name" value="ACTIN PROTEIN 2_3 COMPLEX SUBUNIT-LIKE PROTEIN"/>
    <property type="match status" value="1"/>
</dbReference>